<reference evidence="1" key="1">
    <citation type="submission" date="2020-04" db="EMBL/GenBank/DDBJ databases">
        <title>A desert anoxygenic phototrophic bacterium fixes CO2 using RubisCO under aerobic conditions.</title>
        <authorList>
            <person name="Tang K."/>
        </authorList>
    </citation>
    <scope>NUCLEOTIDE SEQUENCE [LARGE SCALE GENOMIC DNA]</scope>
    <source>
        <strain evidence="1">MIMtkB3</strain>
    </source>
</reference>
<evidence type="ECO:0000313" key="1">
    <source>
        <dbReference type="EMBL" id="QJE72814.1"/>
    </source>
</evidence>
<dbReference type="EMBL" id="CP051775">
    <property type="protein sequence ID" value="QJE72814.1"/>
    <property type="molecule type" value="Genomic_DNA"/>
</dbReference>
<organism evidence="1 2">
    <name type="scientific">Aerophototrophica crusticola</name>
    <dbReference type="NCBI Taxonomy" id="1709002"/>
    <lineage>
        <taxon>Bacteria</taxon>
        <taxon>Pseudomonadati</taxon>
        <taxon>Pseudomonadota</taxon>
        <taxon>Alphaproteobacteria</taxon>
        <taxon>Rhodospirillales</taxon>
        <taxon>Rhodospirillaceae</taxon>
        <taxon>Aerophototrophica</taxon>
    </lineage>
</organism>
<dbReference type="AlphaFoldDB" id="A0A858R626"/>
<gene>
    <name evidence="1" type="ORF">HHL28_06675</name>
</gene>
<dbReference type="KEGG" id="acru:HHL28_06675"/>
<name>A0A858R626_9PROT</name>
<protein>
    <submittedName>
        <fullName evidence="1">Uncharacterized protein</fullName>
    </submittedName>
</protein>
<proteinExistence type="predicted"/>
<accession>A0A858R626</accession>
<evidence type="ECO:0000313" key="2">
    <source>
        <dbReference type="Proteomes" id="UP000501891"/>
    </source>
</evidence>
<dbReference type="Proteomes" id="UP000501891">
    <property type="component" value="Chromosome"/>
</dbReference>
<sequence>MVMAGPEPKVRGVIYGRSLDFKPPPPAVDVLGSPLKLTDVEYVRVPQKSWRDQLRLFLQSSGLTTIPMAARLRWQSHDVLEWLQASLLGRGRGRRVAVTHPVQLMPAIEFLMGLPPELEIERRLLHTLIGRGLIEYRKRMSQARERPLIFAKEANGHFFAGFKEQQLVSKVSSPGEQFQAVQRIYNSYYHFRCLYIFAIISREPPDHASKLFSKFMRASFFLSTIQDDGTISSKPAYRQLPPKEHVVFLAKRDSALQARLREDEQLRAELQGLLRYFRPLRG</sequence>
<keyword evidence="2" id="KW-1185">Reference proteome</keyword>